<sequence length="61" mass="7176">MRAYHGQFSDNQPIKRNAAEKQKLLRELRETLAGMKSHTANTLRDSIRRRIAELEAELRQK</sequence>
<dbReference type="Proteomes" id="UP000557688">
    <property type="component" value="Unassembled WGS sequence"/>
</dbReference>
<comment type="caution">
    <text evidence="1">The sequence shown here is derived from an EMBL/GenBank/DDBJ whole genome shotgun (WGS) entry which is preliminary data.</text>
</comment>
<keyword evidence="3" id="KW-1185">Reference proteome</keyword>
<organism evidence="1 3">
    <name type="scientific">Endobacter medicaginis</name>
    <dbReference type="NCBI Taxonomy" id="1181271"/>
    <lineage>
        <taxon>Bacteria</taxon>
        <taxon>Pseudomonadati</taxon>
        <taxon>Pseudomonadota</taxon>
        <taxon>Alphaproteobacteria</taxon>
        <taxon>Acetobacterales</taxon>
        <taxon>Acetobacteraceae</taxon>
        <taxon>Endobacter</taxon>
    </lineage>
</organism>
<dbReference type="AlphaFoldDB" id="A0A839V1D2"/>
<evidence type="ECO:0000313" key="2">
    <source>
        <dbReference type="EMBL" id="NVN29328.1"/>
    </source>
</evidence>
<gene>
    <name evidence="1" type="ORF">FHR90_002501</name>
    <name evidence="2" type="ORF">HUK83_03105</name>
</gene>
<evidence type="ECO:0000313" key="4">
    <source>
        <dbReference type="Proteomes" id="UP000565205"/>
    </source>
</evidence>
<reference evidence="1 3" key="2">
    <citation type="submission" date="2020-08" db="EMBL/GenBank/DDBJ databases">
        <title>Genomic Encyclopedia of Type Strains, Phase III (KMG-III): the genomes of soil and plant-associated and newly described type strains.</title>
        <authorList>
            <person name="Whitman W."/>
        </authorList>
    </citation>
    <scope>NUCLEOTIDE SEQUENCE [LARGE SCALE GENOMIC DNA]</scope>
    <source>
        <strain evidence="1 3">CECT 8088</strain>
    </source>
</reference>
<evidence type="ECO:0000313" key="1">
    <source>
        <dbReference type="EMBL" id="MBB3174655.1"/>
    </source>
</evidence>
<proteinExistence type="predicted"/>
<evidence type="ECO:0000313" key="3">
    <source>
        <dbReference type="Proteomes" id="UP000557688"/>
    </source>
</evidence>
<dbReference type="RefSeq" id="WP_176622044.1">
    <property type="nucleotide sequence ID" value="NZ_JABXXQ010000028.1"/>
</dbReference>
<reference evidence="2 4" key="1">
    <citation type="submission" date="2020-06" db="EMBL/GenBank/DDBJ databases">
        <title>Description of novel acetic acid bacteria.</title>
        <authorList>
            <person name="Sombolestani A."/>
        </authorList>
    </citation>
    <scope>NUCLEOTIDE SEQUENCE [LARGE SCALE GENOMIC DNA]</scope>
    <source>
        <strain evidence="2 4">LMG 26838</strain>
    </source>
</reference>
<dbReference type="EMBL" id="JABXXQ010000028">
    <property type="protein sequence ID" value="NVN29328.1"/>
    <property type="molecule type" value="Genomic_DNA"/>
</dbReference>
<name>A0A839V1D2_9PROT</name>
<protein>
    <submittedName>
        <fullName evidence="1">Uncharacterized protein</fullName>
    </submittedName>
</protein>
<dbReference type="Proteomes" id="UP000565205">
    <property type="component" value="Unassembled WGS sequence"/>
</dbReference>
<dbReference type="EMBL" id="JACHXV010000010">
    <property type="protein sequence ID" value="MBB3174655.1"/>
    <property type="molecule type" value="Genomic_DNA"/>
</dbReference>
<accession>A0A839V1D2</accession>